<name>A0A199UE41_ANACO</name>
<dbReference type="InterPro" id="IPR004854">
    <property type="entry name" value="Ufd1-like"/>
</dbReference>
<sequence length="280" mass="30907">MGVVHRLPAAKAPRGAPSEVDGPRTQEARTYAENVPRGFVPATGTLHHYRPVPVTPTVRLETGAEEGDTVISMHYDLWSLQIAGLPTNIGHCRLQIAGLPCAGFVDGLKVTAGQQVFDTSVIFTVKATGLSEAVGFSDLPNHKAILETTLRKHVTLLEGDVITVYYGELQYRLRVLELKPSSSVSILETDIEVDIEGFDSVWDNENEQHVLIPLAESGIVEEGKFKYYKFSIEETLSEKVSTGLMNIEVKIEADTSDGDTNIYVSRHPLVFPTQHRHEWS</sequence>
<dbReference type="PANTHER" id="PTHR12555:SF27">
    <property type="entry name" value="UBIQUITIN FUSION DEGRADATION UFD1 FAMILY PROTEIN"/>
    <property type="match status" value="1"/>
</dbReference>
<dbReference type="AlphaFoldDB" id="A0A199UE41"/>
<dbReference type="Gene3D" id="3.30.470.20">
    <property type="entry name" value="ATP-grasp fold, B domain"/>
    <property type="match status" value="1"/>
</dbReference>
<evidence type="ECO:0000259" key="2">
    <source>
        <dbReference type="SMART" id="SM00878"/>
    </source>
</evidence>
<organism evidence="3 4">
    <name type="scientific">Ananas comosus</name>
    <name type="common">Pineapple</name>
    <name type="synonym">Ananas ananas</name>
    <dbReference type="NCBI Taxonomy" id="4615"/>
    <lineage>
        <taxon>Eukaryota</taxon>
        <taxon>Viridiplantae</taxon>
        <taxon>Streptophyta</taxon>
        <taxon>Embryophyta</taxon>
        <taxon>Tracheophyta</taxon>
        <taxon>Spermatophyta</taxon>
        <taxon>Magnoliopsida</taxon>
        <taxon>Liliopsida</taxon>
        <taxon>Poales</taxon>
        <taxon>Bromeliaceae</taxon>
        <taxon>Bromelioideae</taxon>
        <taxon>Ananas</taxon>
    </lineage>
</organism>
<accession>A0A199UE41</accession>
<dbReference type="PANTHER" id="PTHR12555">
    <property type="entry name" value="UBIQUITIN FUSION DEGRADATON PROTEIN 1"/>
    <property type="match status" value="1"/>
</dbReference>
<dbReference type="InterPro" id="IPR005482">
    <property type="entry name" value="Biotin_COase_C"/>
</dbReference>
<dbReference type="GO" id="GO:0006511">
    <property type="term" value="P:ubiquitin-dependent protein catabolic process"/>
    <property type="evidence" value="ECO:0007669"/>
    <property type="project" value="InterPro"/>
</dbReference>
<dbReference type="EMBL" id="LSRQ01008403">
    <property type="protein sequence ID" value="OAY62991.1"/>
    <property type="molecule type" value="Genomic_DNA"/>
</dbReference>
<proteinExistence type="predicted"/>
<reference evidence="3 4" key="1">
    <citation type="journal article" date="2016" name="DNA Res.">
        <title>The draft genome of MD-2 pineapple using hybrid error correction of long reads.</title>
        <authorList>
            <person name="Redwan R.M."/>
            <person name="Saidin A."/>
            <person name="Kumar S.V."/>
        </authorList>
    </citation>
    <scope>NUCLEOTIDE SEQUENCE [LARGE SCALE GENOMIC DNA]</scope>
    <source>
        <strain evidence="4">cv. MD2</strain>
        <tissue evidence="3">Leaf</tissue>
    </source>
</reference>
<feature type="region of interest" description="Disordered" evidence="1">
    <location>
        <begin position="1"/>
        <end position="24"/>
    </location>
</feature>
<protein>
    <submittedName>
        <fullName evidence="3">Methylcrotonoyl-CoA carboxylase subunit alpha, mitochondrial</fullName>
    </submittedName>
</protein>
<dbReference type="STRING" id="4615.A0A199UE41"/>
<evidence type="ECO:0000256" key="1">
    <source>
        <dbReference type="SAM" id="MobiDB-lite"/>
    </source>
</evidence>
<feature type="domain" description="Biotin carboxylase C-terminal" evidence="2">
    <location>
        <begin position="27"/>
        <end position="106"/>
    </location>
</feature>
<dbReference type="InterPro" id="IPR011054">
    <property type="entry name" value="Rudment_hybrid_motif"/>
</dbReference>
<dbReference type="Proteomes" id="UP000092600">
    <property type="component" value="Unassembled WGS sequence"/>
</dbReference>
<dbReference type="GO" id="GO:0036503">
    <property type="term" value="P:ERAD pathway"/>
    <property type="evidence" value="ECO:0007669"/>
    <property type="project" value="TreeGrafter"/>
</dbReference>
<comment type="caution">
    <text evidence="3">The sequence shown here is derived from an EMBL/GenBank/DDBJ whole genome shotgun (WGS) entry which is preliminary data.</text>
</comment>
<dbReference type="InterPro" id="IPR055418">
    <property type="entry name" value="UFD1_N2"/>
</dbReference>
<dbReference type="GO" id="GO:0034098">
    <property type="term" value="C:VCP-NPL4-UFD1 AAA ATPase complex"/>
    <property type="evidence" value="ECO:0007669"/>
    <property type="project" value="TreeGrafter"/>
</dbReference>
<dbReference type="Pfam" id="PF24842">
    <property type="entry name" value="UFD1_N2"/>
    <property type="match status" value="1"/>
</dbReference>
<dbReference type="Gene3D" id="3.10.330.10">
    <property type="match status" value="1"/>
</dbReference>
<evidence type="ECO:0000313" key="3">
    <source>
        <dbReference type="EMBL" id="OAY62991.1"/>
    </source>
</evidence>
<evidence type="ECO:0000313" key="4">
    <source>
        <dbReference type="Proteomes" id="UP000092600"/>
    </source>
</evidence>
<gene>
    <name evidence="3" type="ORF">ACMD2_03842</name>
</gene>
<dbReference type="SMART" id="SM00878">
    <property type="entry name" value="Biotin_carb_C"/>
    <property type="match status" value="1"/>
</dbReference>
<dbReference type="GO" id="GO:0031593">
    <property type="term" value="F:polyubiquitin modification-dependent protein binding"/>
    <property type="evidence" value="ECO:0007669"/>
    <property type="project" value="TreeGrafter"/>
</dbReference>
<dbReference type="SUPFAM" id="SSF51246">
    <property type="entry name" value="Rudiment single hybrid motif"/>
    <property type="match status" value="1"/>
</dbReference>